<feature type="compositionally biased region" description="Low complexity" evidence="2">
    <location>
        <begin position="492"/>
        <end position="501"/>
    </location>
</feature>
<name>A0A9W8TY56_9AGAR</name>
<reference evidence="3 4" key="1">
    <citation type="journal article" date="2023" name="Proc. Natl. Acad. Sci. U.S.A.">
        <title>A global phylogenomic analysis of the shiitake genus Lentinula.</title>
        <authorList>
            <person name="Sierra-Patev S."/>
            <person name="Min B."/>
            <person name="Naranjo-Ortiz M."/>
            <person name="Looney B."/>
            <person name="Konkel Z."/>
            <person name="Slot J.C."/>
            <person name="Sakamoto Y."/>
            <person name="Steenwyk J.L."/>
            <person name="Rokas A."/>
            <person name="Carro J."/>
            <person name="Camarero S."/>
            <person name="Ferreira P."/>
            <person name="Molpeceres G."/>
            <person name="Ruiz-Duenas F.J."/>
            <person name="Serrano A."/>
            <person name="Henrissat B."/>
            <person name="Drula E."/>
            <person name="Hughes K.W."/>
            <person name="Mata J.L."/>
            <person name="Ishikawa N.K."/>
            <person name="Vargas-Isla R."/>
            <person name="Ushijima S."/>
            <person name="Smith C.A."/>
            <person name="Donoghue J."/>
            <person name="Ahrendt S."/>
            <person name="Andreopoulos W."/>
            <person name="He G."/>
            <person name="LaButti K."/>
            <person name="Lipzen A."/>
            <person name="Ng V."/>
            <person name="Riley R."/>
            <person name="Sandor L."/>
            <person name="Barry K."/>
            <person name="Martinez A.T."/>
            <person name="Xiao Y."/>
            <person name="Gibbons J.G."/>
            <person name="Terashima K."/>
            <person name="Grigoriev I.V."/>
            <person name="Hibbett D."/>
        </authorList>
    </citation>
    <scope>NUCLEOTIDE SEQUENCE [LARGE SCALE GENOMIC DNA]</scope>
    <source>
        <strain evidence="3 4">TFB7810</strain>
    </source>
</reference>
<proteinExistence type="predicted"/>
<evidence type="ECO:0000256" key="2">
    <source>
        <dbReference type="SAM" id="MobiDB-lite"/>
    </source>
</evidence>
<feature type="region of interest" description="Disordered" evidence="2">
    <location>
        <begin position="122"/>
        <end position="161"/>
    </location>
</feature>
<evidence type="ECO:0000313" key="4">
    <source>
        <dbReference type="Proteomes" id="UP001142393"/>
    </source>
</evidence>
<organism evidence="3 4">
    <name type="scientific">Lentinula detonsa</name>
    <dbReference type="NCBI Taxonomy" id="2804962"/>
    <lineage>
        <taxon>Eukaryota</taxon>
        <taxon>Fungi</taxon>
        <taxon>Dikarya</taxon>
        <taxon>Basidiomycota</taxon>
        <taxon>Agaricomycotina</taxon>
        <taxon>Agaricomycetes</taxon>
        <taxon>Agaricomycetidae</taxon>
        <taxon>Agaricales</taxon>
        <taxon>Marasmiineae</taxon>
        <taxon>Omphalotaceae</taxon>
        <taxon>Lentinula</taxon>
    </lineage>
</organism>
<feature type="compositionally biased region" description="Basic and acidic residues" evidence="2">
    <location>
        <begin position="140"/>
        <end position="149"/>
    </location>
</feature>
<dbReference type="AlphaFoldDB" id="A0A9W8TY56"/>
<keyword evidence="1" id="KW-0175">Coiled coil</keyword>
<feature type="region of interest" description="Disordered" evidence="2">
    <location>
        <begin position="492"/>
        <end position="514"/>
    </location>
</feature>
<evidence type="ECO:0000313" key="3">
    <source>
        <dbReference type="EMBL" id="KAJ3745139.1"/>
    </source>
</evidence>
<protein>
    <submittedName>
        <fullName evidence="3">Uncharacterized protein</fullName>
    </submittedName>
</protein>
<sequence>MYGDFIPSPPITYFPTFRPGISYPGLRSRRKAVFYAHDTWYFTIPSCITSFTFLMNWPMSCSDNQRATSAGVGLPSHDNFLPSLETSLSIDKIKKSPTKSHDEYEDETRLVITPASYPYHHHTQELSLPSPSCTPNLSPHGEHDEKDFDSNTSPFRKTAPHCVSPASHIGGILDSPVLHMHLRVPISPPPTLPTFTADLPSNKEDQASPPDNVFTPSLLELYMGDRDLHGLTLDQCNQPQLALWNAHLLSPLSPQSTDGITYLCTSPQLSGGPSALSPCEGSDRFTEPFPPFGFDPLDLNSLLLDQEAMPSTMSSTLDMLDEAKCSWMPHSLYSPLDHIDTARCTGETTTPHSSYSQNLSGPLCHHQAQDWDHVQRHLSYPSPEFSPDQPMESALPHPSSPLIRRYIELDDLKDREHIYDGLSALASGSNQSAEPFNSYDDHYDYEYDADALGSQSPSMRNFMLPELEADAEMEITSDSGLGLSLTSLPTSSDLLTSPSSSVQSLPTQACSSSASSSTTLLELPQWGSEPDTSKSASPVELGIFESDDQFDSHNTKSSNFLLLDMDTHSSPSSQTHTLYPDRLPSPNTLIESLDSRLSHFSLDSSCTNIFSDADCPEYKVLRANPGLYQDLLQLLALRRKAQTVERNAKQKEQELEAEVDVMRIGRTGTDARLPPPSLAVAQAEKAEARSARKREKERCREIASMVALTLFGGGGNGTESNVNVKSSDDDAAANIDSMDFGQTFLMKTGASQFIKGSNDRKKKKKRVSLVSMAQLVARMILRRRENSCSPSSFSGPVSHQPLFSPPGVGPRHYAKSPLWQSSTIGYNEEMRCEDVNMGLGVEGGVVEEDKGEIDNDDLDVGLRLKGFGDFGDGPEWPMM</sequence>
<feature type="compositionally biased region" description="Polar residues" evidence="2">
    <location>
        <begin position="125"/>
        <end position="137"/>
    </location>
</feature>
<comment type="caution">
    <text evidence="3">The sequence shown here is derived from an EMBL/GenBank/DDBJ whole genome shotgun (WGS) entry which is preliminary data.</text>
</comment>
<evidence type="ECO:0000256" key="1">
    <source>
        <dbReference type="SAM" id="Coils"/>
    </source>
</evidence>
<gene>
    <name evidence="3" type="ORF">DFH05DRAFT_1122544</name>
</gene>
<feature type="coiled-coil region" evidence="1">
    <location>
        <begin position="634"/>
        <end position="698"/>
    </location>
</feature>
<dbReference type="EMBL" id="JANVFU010000006">
    <property type="protein sequence ID" value="KAJ3745139.1"/>
    <property type="molecule type" value="Genomic_DNA"/>
</dbReference>
<accession>A0A9W8TY56</accession>
<keyword evidence="4" id="KW-1185">Reference proteome</keyword>
<dbReference type="Proteomes" id="UP001142393">
    <property type="component" value="Unassembled WGS sequence"/>
</dbReference>